<dbReference type="AlphaFoldDB" id="A0A1L2EDT3"/>
<geneLocation type="chloroplast" evidence="1"/>
<keyword evidence="1" id="KW-0150">Chloroplast</keyword>
<reference evidence="1" key="1">
    <citation type="submission" date="2015-11" db="EMBL/GenBank/DDBJ databases">
        <title>Re-assessment of the Classification of Bryopsidales (Chlorophyta) Based on Chloroplast Phylogenomic Analyses.</title>
        <authorList>
            <person name="Cremen M.C.M."/>
            <person name="Leliaert F."/>
            <person name="West J."/>
            <person name="Lam D.W."/>
            <person name="Shimada S."/>
            <person name="Lopez-Bautista J.M."/>
            <person name="Verbruggen H."/>
        </authorList>
    </citation>
    <scope>NUCLEOTIDE SEQUENCE</scope>
</reference>
<keyword evidence="1" id="KW-0934">Plastid</keyword>
<protein>
    <recommendedName>
        <fullName evidence="2">Group II intron maturase-specific domain-containing protein</fullName>
    </recommendedName>
</protein>
<accession>A0A1L2EDT3</accession>
<dbReference type="GeneID" id="30685262"/>
<dbReference type="EMBL" id="KU059765">
    <property type="protein sequence ID" value="ANN39013.1"/>
    <property type="molecule type" value="Genomic_DNA"/>
</dbReference>
<organism evidence="1">
    <name type="scientific">Lambia antarctica</name>
    <dbReference type="NCBI Taxonomy" id="101717"/>
    <lineage>
        <taxon>Eukaryota</taxon>
        <taxon>Viridiplantae</taxon>
        <taxon>Chlorophyta</taxon>
        <taxon>core chlorophytes</taxon>
        <taxon>Ulvophyceae</taxon>
        <taxon>TCBD clade</taxon>
        <taxon>Bryopsidales</taxon>
        <taxon>Bryopsidineae</taxon>
        <taxon>Bryopsidaceae</taxon>
        <taxon>Lambia</taxon>
    </lineage>
</organism>
<dbReference type="RefSeq" id="YP_009330372.1">
    <property type="nucleotide sequence ID" value="NC_032284.1"/>
</dbReference>
<evidence type="ECO:0008006" key="2">
    <source>
        <dbReference type="Google" id="ProtNLM"/>
    </source>
</evidence>
<name>A0A1L2EDT3_9CHLO</name>
<evidence type="ECO:0000313" key="1">
    <source>
        <dbReference type="EMBL" id="ANN39013.1"/>
    </source>
</evidence>
<gene>
    <name evidence="1" type="primary">orf3</name>
</gene>
<sequence length="469" mass="57778">MLSEEIYNGWGIFLMNLFLPQKKKKFHWKKFFYELYRVQYRLTLSKKQPRKIRNLQRLILTSFIFKLVVISRLLQNGLVPTNNFLKNLKSPTLNQPLYFQQIWEYNSLALSVVLLNKESYCIESIYQIKQILWVFSCLPIQEKLANCLVWECRLYRNSFDVLDYLKYLLKKYPLRWVSFLQFKFYFSKKIKLWLIRHFWIEKKFLISFFFRMTSSRVQKEQLWLVFNQSISFRRLLKSFYLIFLFGHLKKKIYRTIFPRQTIFFIYYTDLLIVSSETFSYNSTLQIFQQKLQYQNAFQLNHLDIYFLKEGFTLFGWKIKKNKNHLIQQVSATNIHSHQLELKRFLKRTGNFTVDQVIYCLNQKIKLWTHCFLNEHEKSFLTKKLNNYLFWRIWYFLRKRHRTKGVKWISQKYFLKKLNKKWIFYSNNVILVSYNSNKKHYPYIPGYLNSFNKNYSTQLANLWLIRSMNL</sequence>
<proteinExistence type="predicted"/>